<dbReference type="AlphaFoldDB" id="A0AAW8YRG8"/>
<evidence type="ECO:0000256" key="2">
    <source>
        <dbReference type="SAM" id="Phobius"/>
    </source>
</evidence>
<keyword evidence="2" id="KW-1133">Transmembrane helix</keyword>
<dbReference type="Pfam" id="PF10145">
    <property type="entry name" value="PhageMin_Tail"/>
    <property type="match status" value="1"/>
</dbReference>
<evidence type="ECO:0000313" key="5">
    <source>
        <dbReference type="Proteomes" id="UP001280415"/>
    </source>
</evidence>
<reference evidence="4" key="1">
    <citation type="journal article" date="2023" name="PeerJ">
        <title>Selection and evaluation of lactic acid bacteria from chicken feces in Thailand as potential probiotics.</title>
        <authorList>
            <person name="Khurajog B."/>
            <person name="Disastra Y."/>
            <person name="Lawwyne L.D."/>
            <person name="Sirichokchatchawan W."/>
            <person name="Niyomtham W."/>
            <person name="Yindee J."/>
            <person name="Hampson D.J."/>
            <person name="Prapasarakul N."/>
        </authorList>
    </citation>
    <scope>NUCLEOTIDE SEQUENCE</scope>
    <source>
        <strain evidence="4">BF14</strain>
    </source>
</reference>
<dbReference type="Proteomes" id="UP001280415">
    <property type="component" value="Unassembled WGS sequence"/>
</dbReference>
<proteinExistence type="predicted"/>
<name>A0AAW8YRG8_PEDAC</name>
<keyword evidence="2" id="KW-0812">Transmembrane</keyword>
<accession>A0AAW8YRG8</accession>
<evidence type="ECO:0000313" key="4">
    <source>
        <dbReference type="EMBL" id="MDV2912181.1"/>
    </source>
</evidence>
<feature type="transmembrane region" description="Helical" evidence="2">
    <location>
        <begin position="523"/>
        <end position="543"/>
    </location>
</feature>
<dbReference type="NCBIfam" id="TIGR01760">
    <property type="entry name" value="tape_meas_TP901"/>
    <property type="match status" value="1"/>
</dbReference>
<gene>
    <name evidence="4" type="ORF">R0H03_10100</name>
</gene>
<evidence type="ECO:0000259" key="3">
    <source>
        <dbReference type="Pfam" id="PF10145"/>
    </source>
</evidence>
<feature type="transmembrane region" description="Helical" evidence="2">
    <location>
        <begin position="549"/>
        <end position="573"/>
    </location>
</feature>
<feature type="transmembrane region" description="Helical" evidence="2">
    <location>
        <begin position="485"/>
        <end position="511"/>
    </location>
</feature>
<protein>
    <submittedName>
        <fullName evidence="4">Phage tail tape measure protein</fullName>
    </submittedName>
</protein>
<feature type="transmembrane region" description="Helical" evidence="2">
    <location>
        <begin position="434"/>
        <end position="453"/>
    </location>
</feature>
<dbReference type="EMBL" id="JAWJAX010000018">
    <property type="protein sequence ID" value="MDV2912181.1"/>
    <property type="molecule type" value="Genomic_DNA"/>
</dbReference>
<evidence type="ECO:0000256" key="1">
    <source>
        <dbReference type="ARBA" id="ARBA00022612"/>
    </source>
</evidence>
<sequence>MAESYNVTAVLSAIDKNFSATMAKAADQTASFSSKVGAVTSGVGKSMAVIGGATTALGVSSVKSFGDFQASLNKAAVTAGGTSKDISGLADVANKMGADLPLSAQDSADAMIEMAQAGADVGQIKEQFPAIAEASTAAGSDLIQTAGVVQNAMNIWGDSLESPKQAAAALTLTANASNASIEDMQQALATIGGTAKASNMSLQTTSTAIGLLTNRGYSAAQASQDLNHAILQMQAPSKTAKAAMQNLGVSFTDAQGNMKPFPTILQEISKSMDGMTSSEKQKNLKAMFGTAGMQAIGPLLDSINDKSGSVTKSWDGMFQEIQNGSYSASAASKTLSTQASEMQKNVGSKIEQIGGNWEALRNKAMDSKNGVVGAMIDMINNTITWATKSDSAMAKVIRGFVGLSPVLGPALVIFGGLLIATVKVASAVGKLAKGFYSVGKAVVGLVAKLFGVATGNTAVGATSEGAAVGEKAVGKNAEKSAGQMIAMGFAALEIAAGFALVIASLAVLVLAIAQLAKQGMDGVVALVTFGATVAVLAGVFALLGPVLTANAVGLIAFGAAVVAAGAGVALFGAGILAMGAGLALAGKGVTALVNAFILLGNNIGLVIPMMGAIGAGMSALLSGLLNAVITNVPLIGQAFITLGETILNVIVTLTPQIIQTFMTLLMALINAIVTYAPQITEAFAQLIIGILNTITTYLPQLITAGSNLIIAFLNGIAQNLPNIITAAVNVIVAFINGIANNLGRIIDAGINLLAKFVLGIANAMPRLASVAVQAVEKFVYGVGNALGQVLASGTKLIGIFVKGILDGLTGSRNSGTKNANAVKDGISSISLFDAGQSIINGFLNGMKSAYGAVQSFVGGIASWIKQHKGPISYDRRLLIPAGKAIMLGFNEGLMKQFSNVQSNVSAMAGQVADSMQFTMPSIDASNMNSSLRRVQSLSSNTFGANFSGTVALQDSTVGQQNNLLLRKIANKQQAIYLDGDALVGRTYTRTDSALGNHADLNERWGR</sequence>
<keyword evidence="2" id="KW-0472">Membrane</keyword>
<feature type="domain" description="Phage tail tape measure protein" evidence="3">
    <location>
        <begin position="91"/>
        <end position="289"/>
    </location>
</feature>
<feature type="transmembrane region" description="Helical" evidence="2">
    <location>
        <begin position="632"/>
        <end position="651"/>
    </location>
</feature>
<organism evidence="4 5">
    <name type="scientific">Pediococcus acidilactici</name>
    <dbReference type="NCBI Taxonomy" id="1254"/>
    <lineage>
        <taxon>Bacteria</taxon>
        <taxon>Bacillati</taxon>
        <taxon>Bacillota</taxon>
        <taxon>Bacilli</taxon>
        <taxon>Lactobacillales</taxon>
        <taxon>Lactobacillaceae</taxon>
        <taxon>Pediococcus</taxon>
        <taxon>Pediococcus acidilactici group</taxon>
    </lineage>
</organism>
<feature type="transmembrane region" description="Helical" evidence="2">
    <location>
        <begin position="657"/>
        <end position="676"/>
    </location>
</feature>
<comment type="caution">
    <text evidence="4">The sequence shown here is derived from an EMBL/GenBank/DDBJ whole genome shotgun (WGS) entry which is preliminary data.</text>
</comment>
<feature type="transmembrane region" description="Helical" evidence="2">
    <location>
        <begin position="697"/>
        <end position="717"/>
    </location>
</feature>
<dbReference type="InterPro" id="IPR010090">
    <property type="entry name" value="Phage_tape_meas"/>
</dbReference>
<keyword evidence="1" id="KW-1188">Viral release from host cell</keyword>
<reference evidence="4" key="2">
    <citation type="submission" date="2023-10" db="EMBL/GenBank/DDBJ databases">
        <authorList>
            <person name="Khurajog B."/>
        </authorList>
    </citation>
    <scope>NUCLEOTIDE SEQUENCE</scope>
    <source>
        <strain evidence="4">BF14</strain>
    </source>
</reference>
<feature type="transmembrane region" description="Helical" evidence="2">
    <location>
        <begin position="723"/>
        <end position="743"/>
    </location>
</feature>
<dbReference type="PANTHER" id="PTHR37813:SF1">
    <property type="entry name" value="FELS-2 PROPHAGE PROTEIN"/>
    <property type="match status" value="1"/>
</dbReference>
<dbReference type="PANTHER" id="PTHR37813">
    <property type="entry name" value="FELS-2 PROPHAGE PROTEIN"/>
    <property type="match status" value="1"/>
</dbReference>
<feature type="transmembrane region" description="Helical" evidence="2">
    <location>
        <begin position="400"/>
        <end position="422"/>
    </location>
</feature>
<dbReference type="RefSeq" id="WP_317052511.1">
    <property type="nucleotide sequence ID" value="NZ_CP140878.1"/>
</dbReference>